<dbReference type="AlphaFoldDB" id="A0A8S1X2B6"/>
<dbReference type="Proteomes" id="UP000683925">
    <property type="component" value="Unassembled WGS sequence"/>
</dbReference>
<proteinExistence type="predicted"/>
<evidence type="ECO:0000313" key="2">
    <source>
        <dbReference type="Proteomes" id="UP000683925"/>
    </source>
</evidence>
<evidence type="ECO:0000313" key="1">
    <source>
        <dbReference type="EMBL" id="CAD8196263.1"/>
    </source>
</evidence>
<protein>
    <submittedName>
        <fullName evidence="1">Uncharacterized protein</fullName>
    </submittedName>
</protein>
<keyword evidence="2" id="KW-1185">Reference proteome</keyword>
<organism evidence="1 2">
    <name type="scientific">Paramecium octaurelia</name>
    <dbReference type="NCBI Taxonomy" id="43137"/>
    <lineage>
        <taxon>Eukaryota</taxon>
        <taxon>Sar</taxon>
        <taxon>Alveolata</taxon>
        <taxon>Ciliophora</taxon>
        <taxon>Intramacronucleata</taxon>
        <taxon>Oligohymenophorea</taxon>
        <taxon>Peniculida</taxon>
        <taxon>Parameciidae</taxon>
        <taxon>Paramecium</taxon>
    </lineage>
</organism>
<name>A0A8S1X2B6_PAROT</name>
<reference evidence="1" key="1">
    <citation type="submission" date="2021-01" db="EMBL/GenBank/DDBJ databases">
        <authorList>
            <consortium name="Genoscope - CEA"/>
            <person name="William W."/>
        </authorList>
    </citation>
    <scope>NUCLEOTIDE SEQUENCE</scope>
</reference>
<gene>
    <name evidence="1" type="ORF">POCTA_138.1.T1110089</name>
</gene>
<accession>A0A8S1X2B6</accession>
<comment type="caution">
    <text evidence="1">The sequence shown here is derived from an EMBL/GenBank/DDBJ whole genome shotgun (WGS) entry which is preliminary data.</text>
</comment>
<dbReference type="EMBL" id="CAJJDP010000111">
    <property type="protein sequence ID" value="CAD8196263.1"/>
    <property type="molecule type" value="Genomic_DNA"/>
</dbReference>
<sequence length="48" mass="5637">MWFYSSLKATYCRFCEFFYLYCIIKGINLIEASLQAFPSLVVITSIQN</sequence>